<gene>
    <name evidence="2" type="ORF">Plil01_000178700</name>
</gene>
<organism evidence="2 3">
    <name type="scientific">Phytophthora lilii</name>
    <dbReference type="NCBI Taxonomy" id="2077276"/>
    <lineage>
        <taxon>Eukaryota</taxon>
        <taxon>Sar</taxon>
        <taxon>Stramenopiles</taxon>
        <taxon>Oomycota</taxon>
        <taxon>Peronosporomycetes</taxon>
        <taxon>Peronosporales</taxon>
        <taxon>Peronosporaceae</taxon>
        <taxon>Phytophthora</taxon>
    </lineage>
</organism>
<dbReference type="Proteomes" id="UP001165083">
    <property type="component" value="Unassembled WGS sequence"/>
</dbReference>
<protein>
    <submittedName>
        <fullName evidence="2">Unnamed protein product</fullName>
    </submittedName>
</protein>
<dbReference type="AlphaFoldDB" id="A0A9W6TE00"/>
<proteinExistence type="predicted"/>
<name>A0A9W6TE00_9STRA</name>
<accession>A0A9W6TE00</accession>
<evidence type="ECO:0000313" key="2">
    <source>
        <dbReference type="EMBL" id="GMF11043.1"/>
    </source>
</evidence>
<keyword evidence="3" id="KW-1185">Reference proteome</keyword>
<comment type="caution">
    <text evidence="2">The sequence shown here is derived from an EMBL/GenBank/DDBJ whole genome shotgun (WGS) entry which is preliminary data.</text>
</comment>
<dbReference type="EMBL" id="BSXW01000062">
    <property type="protein sequence ID" value="GMF11043.1"/>
    <property type="molecule type" value="Genomic_DNA"/>
</dbReference>
<reference evidence="2" key="1">
    <citation type="submission" date="2023-04" db="EMBL/GenBank/DDBJ databases">
        <title>Phytophthora lilii NBRC 32176.</title>
        <authorList>
            <person name="Ichikawa N."/>
            <person name="Sato H."/>
            <person name="Tonouchi N."/>
        </authorList>
    </citation>
    <scope>NUCLEOTIDE SEQUENCE</scope>
    <source>
        <strain evidence="2">NBRC 32176</strain>
    </source>
</reference>
<dbReference type="OrthoDB" id="100929at2759"/>
<evidence type="ECO:0000256" key="1">
    <source>
        <dbReference type="SAM" id="MobiDB-lite"/>
    </source>
</evidence>
<feature type="region of interest" description="Disordered" evidence="1">
    <location>
        <begin position="485"/>
        <end position="510"/>
    </location>
</feature>
<evidence type="ECO:0000313" key="3">
    <source>
        <dbReference type="Proteomes" id="UP001165083"/>
    </source>
</evidence>
<sequence length="510" mass="57168">MQTLEGRKAVEKERHRQNMACKRATEKATLCARRSQLAALLLQQQELLAAYWDLQHGLQPQQQSSISIPTAVGESFTSKGKANSETKLYLDKYVSAVELGNAIRIENAELKKRLDEYEKFESLLHRDTILLADANCNPVRRTDPKTCWQKFSDDEELFYYEPVDSAECYNLSCKAYPLFWSHHAQFMQVQNTIQDTRFLGWDVQTRADNRRHHFHFSKPIPCTNGALVAQLVGDEAWHTFHTLELYERLYSTPVALHILQRVDPNTSVALQSLPAANTAVSRRCLTLASRIVSKDEEGCQTVVILLLGMPPREDMARRNANTVEFVQDTSAYLLLHQRVDGCETARATLDRNTGCVDSFVTFGLPCRPAEPAAGGQISCAVHRIGTCIGLFRPLEPAPGLPSGLNAALISLTNLSSLSFPDFAESRDLQVPRSSQWALGPGKTFVAKVLNRSPFRPPSSSSLSSIVRWVSSDEDSRDLLAPRFAPQMRHPNPHLASAYKPQVKWRPQNAV</sequence>